<evidence type="ECO:0000256" key="1">
    <source>
        <dbReference type="HAMAP-Rule" id="MF_02088"/>
    </source>
</evidence>
<protein>
    <recommendedName>
        <fullName evidence="1">Probable queuosine precursor transporter</fullName>
        <shortName evidence="1">Q precursor transporter</shortName>
    </recommendedName>
</protein>
<dbReference type="PANTHER" id="PTHR34300:SF2">
    <property type="entry name" value="QUEUOSINE PRECURSOR TRANSPORTER-RELATED"/>
    <property type="match status" value="1"/>
</dbReference>
<name>A0A1I3TF15_9PLAN</name>
<dbReference type="GO" id="GO:0005886">
    <property type="term" value="C:plasma membrane"/>
    <property type="evidence" value="ECO:0007669"/>
    <property type="project" value="UniProtKB-SubCell"/>
</dbReference>
<dbReference type="AlphaFoldDB" id="A0A1I3TF15"/>
<feature type="transmembrane region" description="Helical" evidence="1">
    <location>
        <begin position="171"/>
        <end position="194"/>
    </location>
</feature>
<dbReference type="Proteomes" id="UP000199518">
    <property type="component" value="Unassembled WGS sequence"/>
</dbReference>
<keyword evidence="1" id="KW-0472">Membrane</keyword>
<keyword evidence="1" id="KW-0812">Transmembrane</keyword>
<organism evidence="2 3">
    <name type="scientific">Planctomicrobium piriforme</name>
    <dbReference type="NCBI Taxonomy" id="1576369"/>
    <lineage>
        <taxon>Bacteria</taxon>
        <taxon>Pseudomonadati</taxon>
        <taxon>Planctomycetota</taxon>
        <taxon>Planctomycetia</taxon>
        <taxon>Planctomycetales</taxon>
        <taxon>Planctomycetaceae</taxon>
        <taxon>Planctomicrobium</taxon>
    </lineage>
</organism>
<dbReference type="GO" id="GO:0022857">
    <property type="term" value="F:transmembrane transporter activity"/>
    <property type="evidence" value="ECO:0007669"/>
    <property type="project" value="UniProtKB-UniRule"/>
</dbReference>
<evidence type="ECO:0000313" key="3">
    <source>
        <dbReference type="Proteomes" id="UP000199518"/>
    </source>
</evidence>
<dbReference type="OrthoDB" id="9805479at2"/>
<feature type="transmembrane region" description="Helical" evidence="1">
    <location>
        <begin position="21"/>
        <end position="41"/>
    </location>
</feature>
<dbReference type="NCBIfam" id="TIGR00697">
    <property type="entry name" value="queuosine precursor transporter"/>
    <property type="match status" value="1"/>
</dbReference>
<dbReference type="Pfam" id="PF02592">
    <property type="entry name" value="Vut_1"/>
    <property type="match status" value="1"/>
</dbReference>
<gene>
    <name evidence="2" type="ORF">SAMN05421753_1296</name>
</gene>
<reference evidence="3" key="1">
    <citation type="submission" date="2016-10" db="EMBL/GenBank/DDBJ databases">
        <authorList>
            <person name="Varghese N."/>
            <person name="Submissions S."/>
        </authorList>
    </citation>
    <scope>NUCLEOTIDE SEQUENCE [LARGE SCALE GENOMIC DNA]</scope>
    <source>
        <strain evidence="3">DSM 26348</strain>
    </source>
</reference>
<keyword evidence="1" id="KW-1133">Transmembrane helix</keyword>
<comment type="subcellular location">
    <subcellularLocation>
        <location evidence="1">Cell membrane</location>
        <topology evidence="1">Multi-pass membrane protein</topology>
    </subcellularLocation>
</comment>
<comment type="function">
    <text evidence="1">Involved in the import of queuosine (Q) precursors, required for Q precursor salvage.</text>
</comment>
<dbReference type="EMBL" id="FOQD01000029">
    <property type="protein sequence ID" value="SFJ68256.1"/>
    <property type="molecule type" value="Genomic_DNA"/>
</dbReference>
<dbReference type="InterPro" id="IPR003744">
    <property type="entry name" value="YhhQ"/>
</dbReference>
<feature type="transmembrane region" description="Helical" evidence="1">
    <location>
        <begin position="61"/>
        <end position="81"/>
    </location>
</feature>
<feature type="transmembrane region" description="Helical" evidence="1">
    <location>
        <begin position="132"/>
        <end position="150"/>
    </location>
</feature>
<dbReference type="STRING" id="1576369.SAMN05421753_1296"/>
<keyword evidence="3" id="KW-1185">Reference proteome</keyword>
<keyword evidence="1" id="KW-0813">Transport</keyword>
<keyword evidence="1" id="KW-1003">Cell membrane</keyword>
<sequence length="255" mass="28773">MSDTPSTSRPARSQHDRHRHYKYFDFVMVGFVTVLLCSNLIGPGKRSEIPLPLELPYFGTMLTFGAGNLFFPIGYIFGDVLTEVYGYARARKVIWAGFGAMLFASFMAWVIIVLPNKATDDYGKALQPALELVFGNTFRITAASLVAYWCGDFANSFVMAKMKIWTKGRMLWTRTIGSTVVGQGVDSMIFYPIAFAGLWTSSDVIETSVFNWGFKVMIEVLFTPLTYLVINFLKKAENEDFYDTDTNFTPFSIKD</sequence>
<accession>A0A1I3TF15</accession>
<comment type="similarity">
    <text evidence="1">Belongs to the vitamin uptake transporter (VUT/ECF) (TC 2.A.88) family. Q precursor transporter subfamily.</text>
</comment>
<evidence type="ECO:0000313" key="2">
    <source>
        <dbReference type="EMBL" id="SFJ68256.1"/>
    </source>
</evidence>
<dbReference type="RefSeq" id="WP_092057151.1">
    <property type="nucleotide sequence ID" value="NZ_FOQD01000029.1"/>
</dbReference>
<feature type="transmembrane region" description="Helical" evidence="1">
    <location>
        <begin position="93"/>
        <end position="112"/>
    </location>
</feature>
<feature type="transmembrane region" description="Helical" evidence="1">
    <location>
        <begin position="214"/>
        <end position="233"/>
    </location>
</feature>
<dbReference type="HAMAP" id="MF_02088">
    <property type="entry name" value="Q_prec_transport"/>
    <property type="match status" value="1"/>
</dbReference>
<proteinExistence type="inferred from homology"/>
<dbReference type="PANTHER" id="PTHR34300">
    <property type="entry name" value="QUEUOSINE PRECURSOR TRANSPORTER-RELATED"/>
    <property type="match status" value="1"/>
</dbReference>